<evidence type="ECO:0000313" key="1">
    <source>
        <dbReference type="EMBL" id="KKL53448.1"/>
    </source>
</evidence>
<dbReference type="AlphaFoldDB" id="A0A0F9CVR0"/>
<proteinExistence type="predicted"/>
<sequence>MDDKIVQSNVLGRNCGTCQHLGFTDQMVSFMYEAVLYCNSHHKALWGCGWITEENSEVENLLPGNAQCPKWQKSETDAT</sequence>
<reference evidence="1" key="1">
    <citation type="journal article" date="2015" name="Nature">
        <title>Complex archaea that bridge the gap between prokaryotes and eukaryotes.</title>
        <authorList>
            <person name="Spang A."/>
            <person name="Saw J.H."/>
            <person name="Jorgensen S.L."/>
            <person name="Zaremba-Niedzwiedzka K."/>
            <person name="Martijn J."/>
            <person name="Lind A.E."/>
            <person name="van Eijk R."/>
            <person name="Schleper C."/>
            <person name="Guy L."/>
            <person name="Ettema T.J."/>
        </authorList>
    </citation>
    <scope>NUCLEOTIDE SEQUENCE</scope>
</reference>
<name>A0A0F9CVR0_9ZZZZ</name>
<protein>
    <submittedName>
        <fullName evidence="1">Uncharacterized protein</fullName>
    </submittedName>
</protein>
<organism evidence="1">
    <name type="scientific">marine sediment metagenome</name>
    <dbReference type="NCBI Taxonomy" id="412755"/>
    <lineage>
        <taxon>unclassified sequences</taxon>
        <taxon>metagenomes</taxon>
        <taxon>ecological metagenomes</taxon>
    </lineage>
</organism>
<accession>A0A0F9CVR0</accession>
<dbReference type="EMBL" id="LAZR01031541">
    <property type="protein sequence ID" value="KKL53448.1"/>
    <property type="molecule type" value="Genomic_DNA"/>
</dbReference>
<gene>
    <name evidence="1" type="ORF">LCGC14_2275350</name>
</gene>
<comment type="caution">
    <text evidence="1">The sequence shown here is derived from an EMBL/GenBank/DDBJ whole genome shotgun (WGS) entry which is preliminary data.</text>
</comment>